<proteinExistence type="predicted"/>
<feature type="region of interest" description="Disordered" evidence="1">
    <location>
        <begin position="1"/>
        <end position="22"/>
    </location>
</feature>
<evidence type="ECO:0000313" key="3">
    <source>
        <dbReference type="Proteomes" id="UP000799772"/>
    </source>
</evidence>
<dbReference type="EMBL" id="ML978133">
    <property type="protein sequence ID" value="KAF2094685.1"/>
    <property type="molecule type" value="Genomic_DNA"/>
</dbReference>
<sequence length="220" mass="23464">MGGDPGSSLGHVGGPEMQRMGSDTADRFPLVVSIRVSDARFGRLACSCGERVAPLHARSQLCAAVPLRRLGYDIALSSHDLCSCASQSGGDGPFGRSGATVQCARRALVSEGPGCFQGNFLSSSHAGVRPTECSPASHIHLWSPLQPASAEALPVCPLLVLCALSFCCTEQSLLPLQLRDFLFFSVDPCFFKEPVFLNFHHCSPEELLCFGQHSKPVDCN</sequence>
<comment type="caution">
    <text evidence="2">The sequence shown here is derived from an EMBL/GenBank/DDBJ whole genome shotgun (WGS) entry which is preliminary data.</text>
</comment>
<gene>
    <name evidence="2" type="ORF">NA57DRAFT_60105</name>
</gene>
<reference evidence="2" key="1">
    <citation type="journal article" date="2020" name="Stud. Mycol.">
        <title>101 Dothideomycetes genomes: a test case for predicting lifestyles and emergence of pathogens.</title>
        <authorList>
            <person name="Haridas S."/>
            <person name="Albert R."/>
            <person name="Binder M."/>
            <person name="Bloem J."/>
            <person name="Labutti K."/>
            <person name="Salamov A."/>
            <person name="Andreopoulos B."/>
            <person name="Baker S."/>
            <person name="Barry K."/>
            <person name="Bills G."/>
            <person name="Bluhm B."/>
            <person name="Cannon C."/>
            <person name="Castanera R."/>
            <person name="Culley D."/>
            <person name="Daum C."/>
            <person name="Ezra D."/>
            <person name="Gonzalez J."/>
            <person name="Henrissat B."/>
            <person name="Kuo A."/>
            <person name="Liang C."/>
            <person name="Lipzen A."/>
            <person name="Lutzoni F."/>
            <person name="Magnuson J."/>
            <person name="Mondo S."/>
            <person name="Nolan M."/>
            <person name="Ohm R."/>
            <person name="Pangilinan J."/>
            <person name="Park H.-J."/>
            <person name="Ramirez L."/>
            <person name="Alfaro M."/>
            <person name="Sun H."/>
            <person name="Tritt A."/>
            <person name="Yoshinaga Y."/>
            <person name="Zwiers L.-H."/>
            <person name="Turgeon B."/>
            <person name="Goodwin S."/>
            <person name="Spatafora J."/>
            <person name="Crous P."/>
            <person name="Grigoriev I."/>
        </authorList>
    </citation>
    <scope>NUCLEOTIDE SEQUENCE</scope>
    <source>
        <strain evidence="2">CBS 133067</strain>
    </source>
</reference>
<evidence type="ECO:0000256" key="1">
    <source>
        <dbReference type="SAM" id="MobiDB-lite"/>
    </source>
</evidence>
<evidence type="ECO:0000313" key="2">
    <source>
        <dbReference type="EMBL" id="KAF2094685.1"/>
    </source>
</evidence>
<protein>
    <submittedName>
        <fullName evidence="2">Uncharacterized protein</fullName>
    </submittedName>
</protein>
<accession>A0A9P4I486</accession>
<organism evidence="2 3">
    <name type="scientific">Rhizodiscina lignyota</name>
    <dbReference type="NCBI Taxonomy" id="1504668"/>
    <lineage>
        <taxon>Eukaryota</taxon>
        <taxon>Fungi</taxon>
        <taxon>Dikarya</taxon>
        <taxon>Ascomycota</taxon>
        <taxon>Pezizomycotina</taxon>
        <taxon>Dothideomycetes</taxon>
        <taxon>Pleosporomycetidae</taxon>
        <taxon>Aulographales</taxon>
        <taxon>Rhizodiscinaceae</taxon>
        <taxon>Rhizodiscina</taxon>
    </lineage>
</organism>
<name>A0A9P4I486_9PEZI</name>
<dbReference type="AlphaFoldDB" id="A0A9P4I486"/>
<keyword evidence="3" id="KW-1185">Reference proteome</keyword>
<dbReference type="Proteomes" id="UP000799772">
    <property type="component" value="Unassembled WGS sequence"/>
</dbReference>